<sequence>MPPQHNVGNSNSHYDKTIEALTNSTQALTSATQTLLQGQQAHTKDIAELKKQMGQVVDFMTKFHETGRLPSNTIPNPKGGFEGSTN</sequence>
<gene>
    <name evidence="2" type="ORF">RchiOBHm_Chr0c36g0502941</name>
</gene>
<feature type="region of interest" description="Disordered" evidence="1">
    <location>
        <begin position="66"/>
        <end position="86"/>
    </location>
</feature>
<dbReference type="EMBL" id="PDCK01000031">
    <property type="protein sequence ID" value="PRQ60837.1"/>
    <property type="molecule type" value="Genomic_DNA"/>
</dbReference>
<dbReference type="Proteomes" id="UP000238479">
    <property type="component" value="Unassembled WGS sequence"/>
</dbReference>
<evidence type="ECO:0000256" key="1">
    <source>
        <dbReference type="SAM" id="MobiDB-lite"/>
    </source>
</evidence>
<comment type="caution">
    <text evidence="2">The sequence shown here is derived from an EMBL/GenBank/DDBJ whole genome shotgun (WGS) entry which is preliminary data.</text>
</comment>
<dbReference type="Gramene" id="PRQ60837">
    <property type="protein sequence ID" value="PRQ60837"/>
    <property type="gene ID" value="RchiOBHm_Chr0c36g0502941"/>
</dbReference>
<protein>
    <submittedName>
        <fullName evidence="2">Uncharacterized protein</fullName>
    </submittedName>
</protein>
<organism evidence="2 3">
    <name type="scientific">Rosa chinensis</name>
    <name type="common">China rose</name>
    <dbReference type="NCBI Taxonomy" id="74649"/>
    <lineage>
        <taxon>Eukaryota</taxon>
        <taxon>Viridiplantae</taxon>
        <taxon>Streptophyta</taxon>
        <taxon>Embryophyta</taxon>
        <taxon>Tracheophyta</taxon>
        <taxon>Spermatophyta</taxon>
        <taxon>Magnoliopsida</taxon>
        <taxon>eudicotyledons</taxon>
        <taxon>Gunneridae</taxon>
        <taxon>Pentapetalae</taxon>
        <taxon>rosids</taxon>
        <taxon>fabids</taxon>
        <taxon>Rosales</taxon>
        <taxon>Rosaceae</taxon>
        <taxon>Rosoideae</taxon>
        <taxon>Rosoideae incertae sedis</taxon>
        <taxon>Rosa</taxon>
    </lineage>
</organism>
<evidence type="ECO:0000313" key="3">
    <source>
        <dbReference type="Proteomes" id="UP000238479"/>
    </source>
</evidence>
<name>A0A2P6SQ94_ROSCH</name>
<dbReference type="AlphaFoldDB" id="A0A2P6SQ94"/>
<keyword evidence="3" id="KW-1185">Reference proteome</keyword>
<reference evidence="2 3" key="1">
    <citation type="journal article" date="2018" name="Nat. Genet.">
        <title>The Rosa genome provides new insights in the design of modern roses.</title>
        <authorList>
            <person name="Bendahmane M."/>
        </authorList>
    </citation>
    <scope>NUCLEOTIDE SEQUENCE [LARGE SCALE GENOMIC DNA]</scope>
    <source>
        <strain evidence="3">cv. Old Blush</strain>
    </source>
</reference>
<evidence type="ECO:0000313" key="2">
    <source>
        <dbReference type="EMBL" id="PRQ60837.1"/>
    </source>
</evidence>
<proteinExistence type="predicted"/>
<accession>A0A2P6SQ94</accession>